<feature type="transmembrane region" description="Helical" evidence="1">
    <location>
        <begin position="237"/>
        <end position="257"/>
    </location>
</feature>
<keyword evidence="1" id="KW-1133">Transmembrane helix</keyword>
<proteinExistence type="predicted"/>
<accession>A0ABU5HB61</accession>
<dbReference type="RefSeq" id="WP_321549280.1">
    <property type="nucleotide sequence ID" value="NZ_JAXIVS010000011.1"/>
</dbReference>
<comment type="caution">
    <text evidence="2">The sequence shown here is derived from an EMBL/GenBank/DDBJ whole genome shotgun (WGS) entry which is preliminary data.</text>
</comment>
<feature type="transmembrane region" description="Helical" evidence="1">
    <location>
        <begin position="308"/>
        <end position="324"/>
    </location>
</feature>
<feature type="transmembrane region" description="Helical" evidence="1">
    <location>
        <begin position="195"/>
        <end position="216"/>
    </location>
</feature>
<dbReference type="Proteomes" id="UP001291309">
    <property type="component" value="Unassembled WGS sequence"/>
</dbReference>
<evidence type="ECO:0008006" key="4">
    <source>
        <dbReference type="Google" id="ProtNLM"/>
    </source>
</evidence>
<name>A0ABU5HB61_9BACT</name>
<organism evidence="2 3">
    <name type="scientific">Hyalangium rubrum</name>
    <dbReference type="NCBI Taxonomy" id="3103134"/>
    <lineage>
        <taxon>Bacteria</taxon>
        <taxon>Pseudomonadati</taxon>
        <taxon>Myxococcota</taxon>
        <taxon>Myxococcia</taxon>
        <taxon>Myxococcales</taxon>
        <taxon>Cystobacterineae</taxon>
        <taxon>Archangiaceae</taxon>
        <taxon>Hyalangium</taxon>
    </lineage>
</organism>
<dbReference type="EMBL" id="JAXIVS010000011">
    <property type="protein sequence ID" value="MDY7230561.1"/>
    <property type="molecule type" value="Genomic_DNA"/>
</dbReference>
<feature type="transmembrane region" description="Helical" evidence="1">
    <location>
        <begin position="277"/>
        <end position="296"/>
    </location>
</feature>
<feature type="transmembrane region" description="Helical" evidence="1">
    <location>
        <begin position="330"/>
        <end position="346"/>
    </location>
</feature>
<gene>
    <name evidence="2" type="ORF">SYV04_29470</name>
</gene>
<reference evidence="2 3" key="1">
    <citation type="submission" date="2023-12" db="EMBL/GenBank/DDBJ databases">
        <title>the genome sequence of Hyalangium sp. s54d21.</title>
        <authorList>
            <person name="Zhang X."/>
        </authorList>
    </citation>
    <scope>NUCLEOTIDE SEQUENCE [LARGE SCALE GENOMIC DNA]</scope>
    <source>
        <strain evidence="3">s54d21</strain>
    </source>
</reference>
<keyword evidence="1" id="KW-0472">Membrane</keyword>
<feature type="transmembrane region" description="Helical" evidence="1">
    <location>
        <begin position="160"/>
        <end position="183"/>
    </location>
</feature>
<evidence type="ECO:0000313" key="3">
    <source>
        <dbReference type="Proteomes" id="UP001291309"/>
    </source>
</evidence>
<keyword evidence="1" id="KW-0812">Transmembrane</keyword>
<sequence length="477" mass="52880">MSSPELRWRMARVLGVSAALLVPLFWVPRIMAGDLLSHVYNAWLSLELKRQPVPGLVTAWQYSNVLVDWVLTGLMEVLGPVWAERLTVAVCVLVFFWGAFAFLAEVSGRAPTHLIPVLAVLAYGWVFHMGFFNFYASLGMCLLALALLRRRSGWARGLALGLGGLAVLAHPHPVLAAVCFAGYRALAERLTPRRRAGLFSLSVVGLAVVPLVLRRLTRTMWDPEQFFNALGVDQAWVFGRAFGWVSLGLLGVWGVWLVRRIREEGGRAFVERPEVQLYALGVVAVVALPTAVVMPDPPVVLSFIAERLSLWVAVVGWAVVGAVVPRRSEVVLVSAVAVLFFGLLLREHRALYRMEKDMGQVLEQLPPGQRVVWVAPLRDERVPALLHLIDRACIGRCYSYANYEPPTRVFRVRATGPNPWVMHRYEDVVAALQGEYVVQAQDAPVWALRACSGGRLVLGGPLREGELARPRCPSERP</sequence>
<feature type="transmembrane region" description="Helical" evidence="1">
    <location>
        <begin position="86"/>
        <end position="104"/>
    </location>
</feature>
<evidence type="ECO:0000256" key="1">
    <source>
        <dbReference type="SAM" id="Phobius"/>
    </source>
</evidence>
<feature type="transmembrane region" description="Helical" evidence="1">
    <location>
        <begin position="124"/>
        <end position="148"/>
    </location>
</feature>
<keyword evidence="3" id="KW-1185">Reference proteome</keyword>
<protein>
    <recommendedName>
        <fullName evidence="4">Glycosyltransferase RgtA/B/C/D-like domain-containing protein</fullName>
    </recommendedName>
</protein>
<evidence type="ECO:0000313" key="2">
    <source>
        <dbReference type="EMBL" id="MDY7230561.1"/>
    </source>
</evidence>